<gene>
    <name evidence="1" type="ORF">K444DRAFT_634788</name>
</gene>
<dbReference type="RefSeq" id="XP_024730907.1">
    <property type="nucleotide sequence ID" value="XM_024883792.1"/>
</dbReference>
<protein>
    <submittedName>
        <fullName evidence="1">Uncharacterized protein</fullName>
    </submittedName>
</protein>
<evidence type="ECO:0000313" key="1">
    <source>
        <dbReference type="EMBL" id="PMD54003.1"/>
    </source>
</evidence>
<sequence length="140" mass="15470">MSRTSEPTQEYVVARTAKLAEPYNNKNVETALTIIVDTGLDYSDYGIYHPPFLLPSLLPTPINIKSHETKGVNALNMTQAAFTIFLISIFGSLESLSLKIIAISGNKEFTLGNGSGVRQKVGVNLASRIWIRGKKDRCRR</sequence>
<accession>A0A2J6STH2</accession>
<dbReference type="Proteomes" id="UP000235371">
    <property type="component" value="Unassembled WGS sequence"/>
</dbReference>
<evidence type="ECO:0000313" key="2">
    <source>
        <dbReference type="Proteomes" id="UP000235371"/>
    </source>
</evidence>
<dbReference type="InParanoid" id="A0A2J6STH2"/>
<dbReference type="AlphaFoldDB" id="A0A2J6STH2"/>
<proteinExistence type="predicted"/>
<dbReference type="GeneID" id="36591869"/>
<organism evidence="1 2">
    <name type="scientific">Hyaloscypha bicolor E</name>
    <dbReference type="NCBI Taxonomy" id="1095630"/>
    <lineage>
        <taxon>Eukaryota</taxon>
        <taxon>Fungi</taxon>
        <taxon>Dikarya</taxon>
        <taxon>Ascomycota</taxon>
        <taxon>Pezizomycotina</taxon>
        <taxon>Leotiomycetes</taxon>
        <taxon>Helotiales</taxon>
        <taxon>Hyaloscyphaceae</taxon>
        <taxon>Hyaloscypha</taxon>
        <taxon>Hyaloscypha bicolor</taxon>
    </lineage>
</organism>
<keyword evidence="2" id="KW-1185">Reference proteome</keyword>
<name>A0A2J6STH2_9HELO</name>
<reference evidence="1 2" key="1">
    <citation type="submission" date="2016-04" db="EMBL/GenBank/DDBJ databases">
        <title>A degradative enzymes factory behind the ericoid mycorrhizal symbiosis.</title>
        <authorList>
            <consortium name="DOE Joint Genome Institute"/>
            <person name="Martino E."/>
            <person name="Morin E."/>
            <person name="Grelet G."/>
            <person name="Kuo A."/>
            <person name="Kohler A."/>
            <person name="Daghino S."/>
            <person name="Barry K."/>
            <person name="Choi C."/>
            <person name="Cichocki N."/>
            <person name="Clum A."/>
            <person name="Copeland A."/>
            <person name="Hainaut M."/>
            <person name="Haridas S."/>
            <person name="Labutti K."/>
            <person name="Lindquist E."/>
            <person name="Lipzen A."/>
            <person name="Khouja H.-R."/>
            <person name="Murat C."/>
            <person name="Ohm R."/>
            <person name="Olson A."/>
            <person name="Spatafora J."/>
            <person name="Veneault-Fourrey C."/>
            <person name="Henrissat B."/>
            <person name="Grigoriev I."/>
            <person name="Martin F."/>
            <person name="Perotto S."/>
        </authorList>
    </citation>
    <scope>NUCLEOTIDE SEQUENCE [LARGE SCALE GENOMIC DNA]</scope>
    <source>
        <strain evidence="1 2">E</strain>
    </source>
</reference>
<dbReference type="OrthoDB" id="5305593at2759"/>
<dbReference type="EMBL" id="KZ613866">
    <property type="protein sequence ID" value="PMD54003.1"/>
    <property type="molecule type" value="Genomic_DNA"/>
</dbReference>